<dbReference type="Pfam" id="PF13191">
    <property type="entry name" value="AAA_16"/>
    <property type="match status" value="1"/>
</dbReference>
<dbReference type="PANTHER" id="PTHR16305:SF35">
    <property type="entry name" value="TRANSCRIPTIONAL ACTIVATOR DOMAIN"/>
    <property type="match status" value="1"/>
</dbReference>
<dbReference type="SUPFAM" id="SSF48452">
    <property type="entry name" value="TPR-like"/>
    <property type="match status" value="1"/>
</dbReference>
<evidence type="ECO:0000256" key="2">
    <source>
        <dbReference type="ARBA" id="ARBA00022840"/>
    </source>
</evidence>
<keyword evidence="6" id="KW-1185">Reference proteome</keyword>
<sequence length="992" mass="105732">MRDVRGRRVLIGRAAQLDELTSALDRAAAGSAGVVLVSGDAGVGKTHLVTALTRAARDRGCAVLVGQCAELGESMPYLPLADALWTAARAASPEAAAVRAALDSRPVLGRLLPDGDGAPGTASDLGQQRLFGAVLGLLGELGRERPVLLVLEDLHWADRSTRHLLTFLSRVLQRERVCLIGTYRTDDLHRRHPLRPVVAELLRLPNVTAVEVVPFGPGETAEYLAALADGAAPVTAEVVERVHHRSEGNAFYAAELYSAESTGEQLPAGLADLLLSRVERLSEDAQRVVRAAAVAGRRVDDELVRRVSGLDEAAAGEALREVVSHQVLVPAGAGYTFRHALLREAVYADLLPGERTRLHADFARLLAGGPDGTPDRRRGSAAELAAHSLAAHDLPAAFAASVRAGREAERLGAPAEAFEHFDRALELWDAVPGPEAVAGTDRMELSLSTVRASGRAGDIRRAVSRLRRLLDLADPADLRLGSRLREHLASYLSDLDEDDEALAVARASVEMLPPGPPDEVRAGALATYARQLLYKDPGKLLPGLAEDAVVEARAAGAGDAEASLLVTLGLYRESRETDHAVADVFARARDLAAEDDNQPVALRAAFHYARTKFDRGDLAGATLAADEGVRHALDNGLEWSTFGTVLRSLQYLIRYTTGDWDEAARLADGFGIRVVRPPEARVSAYALFLEVARGEPTVDERLRWIAPLWREDGFLTYVARGLAAEQALWRGDAAAALDHVGAVLNVLYPNETGIIRIAATGLWAHADLAARARAAGDGDAVRAAAKAGDDLLARARLAATTTWGGHPRAWLGLEGHAWLARAEAERRRLAGEHDPGAWRRSAEMFTYGGDGFVYEVARSRHRLAEALIETGDREEAAAQWRAAAGIAERLGAAPLLAALRDLGARARLDTGRPAAGPRGGPEPGAPAGPFAALTVREREVLALVAEGRNNREIAAALFISPKTASVHVSNILAKLNVSSRTQAAAAAHREGL</sequence>
<feature type="region of interest" description="Disordered" evidence="3">
    <location>
        <begin position="909"/>
        <end position="929"/>
    </location>
</feature>
<proteinExistence type="predicted"/>
<dbReference type="InterPro" id="IPR036388">
    <property type="entry name" value="WH-like_DNA-bd_sf"/>
</dbReference>
<keyword evidence="1" id="KW-0547">Nucleotide-binding</keyword>
<dbReference type="CDD" id="cd06170">
    <property type="entry name" value="LuxR_C_like"/>
    <property type="match status" value="1"/>
</dbReference>
<dbReference type="Pfam" id="PF00196">
    <property type="entry name" value="GerE"/>
    <property type="match status" value="1"/>
</dbReference>
<keyword evidence="2" id="KW-0067">ATP-binding</keyword>
<dbReference type="Gene3D" id="1.10.10.10">
    <property type="entry name" value="Winged helix-like DNA-binding domain superfamily/Winged helix DNA-binding domain"/>
    <property type="match status" value="1"/>
</dbReference>
<evidence type="ECO:0000259" key="4">
    <source>
        <dbReference type="PROSITE" id="PS50043"/>
    </source>
</evidence>
<dbReference type="Gene3D" id="3.40.50.300">
    <property type="entry name" value="P-loop containing nucleotide triphosphate hydrolases"/>
    <property type="match status" value="1"/>
</dbReference>
<dbReference type="PROSITE" id="PS50043">
    <property type="entry name" value="HTH_LUXR_2"/>
    <property type="match status" value="1"/>
</dbReference>
<evidence type="ECO:0000313" key="5">
    <source>
        <dbReference type="EMBL" id="QXJ26347.1"/>
    </source>
</evidence>
<dbReference type="SUPFAM" id="SSF52540">
    <property type="entry name" value="P-loop containing nucleoside triphosphate hydrolases"/>
    <property type="match status" value="1"/>
</dbReference>
<gene>
    <name evidence="5" type="ORF">AGRA3207_001122</name>
</gene>
<dbReference type="PANTHER" id="PTHR16305">
    <property type="entry name" value="TESTICULAR SOLUBLE ADENYLYL CYCLASE"/>
    <property type="match status" value="1"/>
</dbReference>
<dbReference type="InterPro" id="IPR027417">
    <property type="entry name" value="P-loop_NTPase"/>
</dbReference>
<dbReference type="PRINTS" id="PR00038">
    <property type="entry name" value="HTHLUXR"/>
</dbReference>
<dbReference type="InterPro" id="IPR016032">
    <property type="entry name" value="Sig_transdc_resp-reg_C-effctor"/>
</dbReference>
<organism evidence="5 6">
    <name type="scientific">Actinomadura graeca</name>
    <dbReference type="NCBI Taxonomy" id="2750812"/>
    <lineage>
        <taxon>Bacteria</taxon>
        <taxon>Bacillati</taxon>
        <taxon>Actinomycetota</taxon>
        <taxon>Actinomycetes</taxon>
        <taxon>Streptosporangiales</taxon>
        <taxon>Thermomonosporaceae</taxon>
        <taxon>Actinomadura</taxon>
    </lineage>
</organism>
<evidence type="ECO:0000313" key="6">
    <source>
        <dbReference type="Proteomes" id="UP001049518"/>
    </source>
</evidence>
<dbReference type="InterPro" id="IPR041664">
    <property type="entry name" value="AAA_16"/>
</dbReference>
<reference evidence="5" key="1">
    <citation type="submission" date="2020-07" db="EMBL/GenBank/DDBJ databases">
        <authorList>
            <person name="Tarantini F.S."/>
            <person name="Hong K.W."/>
            <person name="Chan K.G."/>
        </authorList>
    </citation>
    <scope>NUCLEOTIDE SEQUENCE</scope>
    <source>
        <strain evidence="5">32-07</strain>
    </source>
</reference>
<feature type="domain" description="HTH luxR-type" evidence="4">
    <location>
        <begin position="926"/>
        <end position="991"/>
    </location>
</feature>
<evidence type="ECO:0000256" key="3">
    <source>
        <dbReference type="SAM" id="MobiDB-lite"/>
    </source>
</evidence>
<protein>
    <submittedName>
        <fullName evidence="5">AAA family ATPase</fullName>
    </submittedName>
</protein>
<dbReference type="InterPro" id="IPR011990">
    <property type="entry name" value="TPR-like_helical_dom_sf"/>
</dbReference>
<dbReference type="InterPro" id="IPR000792">
    <property type="entry name" value="Tscrpt_reg_LuxR_C"/>
</dbReference>
<name>A0ABX8R8P5_9ACTN</name>
<dbReference type="SUPFAM" id="SSF46894">
    <property type="entry name" value="C-terminal effector domain of the bipartite response regulators"/>
    <property type="match status" value="1"/>
</dbReference>
<evidence type="ECO:0000256" key="1">
    <source>
        <dbReference type="ARBA" id="ARBA00022741"/>
    </source>
</evidence>
<dbReference type="SMART" id="SM00421">
    <property type="entry name" value="HTH_LUXR"/>
    <property type="match status" value="1"/>
</dbReference>
<dbReference type="Proteomes" id="UP001049518">
    <property type="component" value="Chromosome"/>
</dbReference>
<dbReference type="EMBL" id="CP059572">
    <property type="protein sequence ID" value="QXJ26347.1"/>
    <property type="molecule type" value="Genomic_DNA"/>
</dbReference>
<accession>A0ABX8R8P5</accession>